<dbReference type="Proteomes" id="UP000320244">
    <property type="component" value="Unassembled WGS sequence"/>
</dbReference>
<sequence length="167" mass="18348">MRTHQSGVERLAPHQYVFRSTWQLPAPRAQATAVLADLANYPRWWPQFKTATQPDADNVEMALRSVLPITLRFTLHRDVEDHQQGLLRATATGDIDGTVEWAVTDQPGNRSTAAFTQAATLTHPIAVKVDRIIRPVLEWNHAVAMRSGAAGIAEYLDSDTSGPSPAG</sequence>
<protein>
    <submittedName>
        <fullName evidence="1">Polyketide cyclase</fullName>
    </submittedName>
</protein>
<dbReference type="AlphaFoldDB" id="A0A563DW73"/>
<dbReference type="Gene3D" id="3.30.530.20">
    <property type="match status" value="1"/>
</dbReference>
<keyword evidence="2" id="KW-1185">Reference proteome</keyword>
<organism evidence="1 2">
    <name type="scientific">Leekyejoonella antrihumi</name>
    <dbReference type="NCBI Taxonomy" id="1660198"/>
    <lineage>
        <taxon>Bacteria</taxon>
        <taxon>Bacillati</taxon>
        <taxon>Actinomycetota</taxon>
        <taxon>Actinomycetes</taxon>
        <taxon>Micrococcales</taxon>
        <taxon>Dermacoccaceae</taxon>
        <taxon>Leekyejoonella</taxon>
    </lineage>
</organism>
<gene>
    <name evidence="1" type="ORF">FGL98_17270</name>
</gene>
<evidence type="ECO:0000313" key="1">
    <source>
        <dbReference type="EMBL" id="TWP34467.1"/>
    </source>
</evidence>
<evidence type="ECO:0000313" key="2">
    <source>
        <dbReference type="Proteomes" id="UP000320244"/>
    </source>
</evidence>
<dbReference type="InterPro" id="IPR023393">
    <property type="entry name" value="START-like_dom_sf"/>
</dbReference>
<dbReference type="InterPro" id="IPR019587">
    <property type="entry name" value="Polyketide_cyclase/dehydratase"/>
</dbReference>
<reference evidence="1 2" key="1">
    <citation type="submission" date="2019-05" db="EMBL/GenBank/DDBJ databases">
        <authorList>
            <person name="Lee S.D."/>
        </authorList>
    </citation>
    <scope>NUCLEOTIDE SEQUENCE [LARGE SCALE GENOMIC DNA]</scope>
    <source>
        <strain evidence="1 2">C5-26</strain>
    </source>
</reference>
<comment type="caution">
    <text evidence="1">The sequence shown here is derived from an EMBL/GenBank/DDBJ whole genome shotgun (WGS) entry which is preliminary data.</text>
</comment>
<dbReference type="EMBL" id="VCQV01000027">
    <property type="protein sequence ID" value="TWP34467.1"/>
    <property type="molecule type" value="Genomic_DNA"/>
</dbReference>
<dbReference type="Pfam" id="PF10604">
    <property type="entry name" value="Polyketide_cyc2"/>
    <property type="match status" value="1"/>
</dbReference>
<dbReference type="SUPFAM" id="SSF55961">
    <property type="entry name" value="Bet v1-like"/>
    <property type="match status" value="1"/>
</dbReference>
<accession>A0A563DW73</accession>
<reference evidence="1 2" key="2">
    <citation type="submission" date="2019-08" db="EMBL/GenBank/DDBJ databases">
        <title>Jejuicoccus antrihumi gen. nov., sp. nov., a new member of the family Dermacoccaceae isolated from a cave.</title>
        <authorList>
            <person name="Schumann P."/>
            <person name="Kim I.S."/>
        </authorList>
    </citation>
    <scope>NUCLEOTIDE SEQUENCE [LARGE SCALE GENOMIC DNA]</scope>
    <source>
        <strain evidence="1 2">C5-26</strain>
    </source>
</reference>
<dbReference type="RefSeq" id="WP_146318747.1">
    <property type="nucleotide sequence ID" value="NZ_VCQV01000027.1"/>
</dbReference>
<proteinExistence type="predicted"/>
<name>A0A563DW73_9MICO</name>
<dbReference type="OrthoDB" id="5402478at2"/>